<evidence type="ECO:0000313" key="11">
    <source>
        <dbReference type="Proteomes" id="UP000756921"/>
    </source>
</evidence>
<name>A0A9P6GFN4_9PLEO</name>
<gene>
    <name evidence="10" type="ORF">PMIN01_07675</name>
</gene>
<comment type="subcellular location">
    <subcellularLocation>
        <location evidence="1">Membrane</location>
    </subcellularLocation>
</comment>
<accession>A0A9P6GFN4</accession>
<dbReference type="GO" id="GO:0016020">
    <property type="term" value="C:membrane"/>
    <property type="evidence" value="ECO:0007669"/>
    <property type="project" value="UniProtKB-SubCell"/>
</dbReference>
<dbReference type="CDD" id="cd08760">
    <property type="entry name" value="Cyt_b561_FRRS1_like"/>
    <property type="match status" value="1"/>
</dbReference>
<dbReference type="EMBL" id="WJXW01000007">
    <property type="protein sequence ID" value="KAF9734772.1"/>
    <property type="molecule type" value="Genomic_DNA"/>
</dbReference>
<keyword evidence="6 7" id="KW-0472">Membrane</keyword>
<keyword evidence="3 7" id="KW-0812">Transmembrane</keyword>
<keyword evidence="2" id="KW-0813">Transport</keyword>
<evidence type="ECO:0000256" key="6">
    <source>
        <dbReference type="ARBA" id="ARBA00023136"/>
    </source>
</evidence>
<feature type="domain" description="Cytochrome b561" evidence="9">
    <location>
        <begin position="205"/>
        <end position="328"/>
    </location>
</feature>
<dbReference type="SMART" id="SM00665">
    <property type="entry name" value="B561"/>
    <property type="match status" value="1"/>
</dbReference>
<dbReference type="InterPro" id="IPR006593">
    <property type="entry name" value="Cyt_b561/ferric_Rdtase_TM"/>
</dbReference>
<feature type="transmembrane region" description="Helical" evidence="7">
    <location>
        <begin position="276"/>
        <end position="296"/>
    </location>
</feature>
<feature type="signal peptide" evidence="8">
    <location>
        <begin position="1"/>
        <end position="19"/>
    </location>
</feature>
<keyword evidence="11" id="KW-1185">Reference proteome</keyword>
<evidence type="ECO:0000256" key="3">
    <source>
        <dbReference type="ARBA" id="ARBA00022692"/>
    </source>
</evidence>
<dbReference type="OrthoDB" id="19261at2759"/>
<organism evidence="10 11">
    <name type="scientific">Paraphaeosphaeria minitans</name>
    <dbReference type="NCBI Taxonomy" id="565426"/>
    <lineage>
        <taxon>Eukaryota</taxon>
        <taxon>Fungi</taxon>
        <taxon>Dikarya</taxon>
        <taxon>Ascomycota</taxon>
        <taxon>Pezizomycotina</taxon>
        <taxon>Dothideomycetes</taxon>
        <taxon>Pleosporomycetidae</taxon>
        <taxon>Pleosporales</taxon>
        <taxon>Massarineae</taxon>
        <taxon>Didymosphaeriaceae</taxon>
        <taxon>Paraphaeosphaeria</taxon>
    </lineage>
</organism>
<proteinExistence type="predicted"/>
<dbReference type="PANTHER" id="PTHR47797:SF1">
    <property type="entry name" value="CYTOCHROME B561 DOMAIN-CONTAINING PROTEIN-RELATED"/>
    <property type="match status" value="1"/>
</dbReference>
<evidence type="ECO:0000256" key="2">
    <source>
        <dbReference type="ARBA" id="ARBA00022448"/>
    </source>
</evidence>
<protein>
    <submittedName>
        <fullName evidence="10">Integral membrane protein</fullName>
    </submittedName>
</protein>
<evidence type="ECO:0000256" key="4">
    <source>
        <dbReference type="ARBA" id="ARBA00022982"/>
    </source>
</evidence>
<reference evidence="10" key="1">
    <citation type="journal article" date="2020" name="Mol. Plant Microbe Interact.">
        <title>Genome Sequence of the Biocontrol Agent Coniothyrium minitans strain Conio (IMI 134523).</title>
        <authorList>
            <person name="Patel D."/>
            <person name="Shittu T.A."/>
            <person name="Baroncelli R."/>
            <person name="Muthumeenakshi S."/>
            <person name="Osborne T.H."/>
            <person name="Janganan T.K."/>
            <person name="Sreenivasaprasad S."/>
        </authorList>
    </citation>
    <scope>NUCLEOTIDE SEQUENCE</scope>
    <source>
        <strain evidence="10">Conio</strain>
    </source>
</reference>
<feature type="chain" id="PRO_5040174613" evidence="8">
    <location>
        <begin position="20"/>
        <end position="397"/>
    </location>
</feature>
<feature type="transmembrane region" description="Helical" evidence="7">
    <location>
        <begin position="340"/>
        <end position="361"/>
    </location>
</feature>
<evidence type="ECO:0000256" key="8">
    <source>
        <dbReference type="SAM" id="SignalP"/>
    </source>
</evidence>
<evidence type="ECO:0000313" key="10">
    <source>
        <dbReference type="EMBL" id="KAF9734772.1"/>
    </source>
</evidence>
<comment type="caution">
    <text evidence="10">The sequence shown here is derived from an EMBL/GenBank/DDBJ whole genome shotgun (WGS) entry which is preliminary data.</text>
</comment>
<evidence type="ECO:0000256" key="5">
    <source>
        <dbReference type="ARBA" id="ARBA00022989"/>
    </source>
</evidence>
<keyword evidence="4" id="KW-0249">Electron transport</keyword>
<evidence type="ECO:0000256" key="7">
    <source>
        <dbReference type="SAM" id="Phobius"/>
    </source>
</evidence>
<evidence type="ECO:0000256" key="1">
    <source>
        <dbReference type="ARBA" id="ARBA00004370"/>
    </source>
</evidence>
<dbReference type="Proteomes" id="UP000756921">
    <property type="component" value="Unassembled WGS sequence"/>
</dbReference>
<evidence type="ECO:0000259" key="9">
    <source>
        <dbReference type="SMART" id="SM00665"/>
    </source>
</evidence>
<dbReference type="AlphaFoldDB" id="A0A9P6GFN4"/>
<dbReference type="Gene3D" id="1.20.120.1770">
    <property type="match status" value="1"/>
</dbReference>
<feature type="transmembrane region" description="Helical" evidence="7">
    <location>
        <begin position="232"/>
        <end position="256"/>
    </location>
</feature>
<dbReference type="PANTHER" id="PTHR47797">
    <property type="entry name" value="DEHYDROGENASE, PUTATIVE (AFU_ORTHOLOGUE AFUA_8G05805)-RELATED"/>
    <property type="match status" value="1"/>
</dbReference>
<keyword evidence="8" id="KW-0732">Signal</keyword>
<feature type="transmembrane region" description="Helical" evidence="7">
    <location>
        <begin position="203"/>
        <end position="225"/>
    </location>
</feature>
<keyword evidence="5 7" id="KW-1133">Transmembrane helix</keyword>
<sequence>MASMFIAAAIAALASTAFAAMLTNCPLPDVCFRLEYLDATSTFKSCYMLVGIDAPITYNVTLGRHNREQDYDDLFHVYPNAEKSNFSLSRVTAGTGFDFDPTCELLSSAGVKAGKMTADMRCPFCSPKTSKPMNLLGPSINAYGNWTYSVTDVSGHTVGSGANAFGAPPGHLLRQGRRLLGRWAPAAGHAGGFGPPAKTVHMAMAHGVLACLAWAIVFPLGGILVRLFSSRYLIWVHTGLQIFGLCLYTAAVGLGIELGMSPFHHWIKNKHAIIGLTVYALFLTQAASGYIHHLMFKKYISRSTWSYIHLWTGRLCITLAMINAGLGFQLRKQKIGSWKVALYTVCAVLMWCAYVTSIVIGEWRRNKEMKKAAPSTVLSAADSGIDMPTVREIPKHV</sequence>
<feature type="transmembrane region" description="Helical" evidence="7">
    <location>
        <begin position="308"/>
        <end position="328"/>
    </location>
</feature>